<name>A0A916RIU0_9HYPH</name>
<organism evidence="1 2">
    <name type="scientific">Pelagibacterium lentulum</name>
    <dbReference type="NCBI Taxonomy" id="2029865"/>
    <lineage>
        <taxon>Bacteria</taxon>
        <taxon>Pseudomonadati</taxon>
        <taxon>Pseudomonadota</taxon>
        <taxon>Alphaproteobacteria</taxon>
        <taxon>Hyphomicrobiales</taxon>
        <taxon>Devosiaceae</taxon>
        <taxon>Pelagibacterium</taxon>
    </lineage>
</organism>
<comment type="caution">
    <text evidence="1">The sequence shown here is derived from an EMBL/GenBank/DDBJ whole genome shotgun (WGS) entry which is preliminary data.</text>
</comment>
<proteinExistence type="predicted"/>
<dbReference type="RefSeq" id="WP_127073742.1">
    <property type="nucleotide sequence ID" value="NZ_BMKB01000005.1"/>
</dbReference>
<sequence length="95" mass="10322">MTSDSQEASFAAAVARLDKAMERLDGSVRGLSARMRTVAQLEIENQRLAGDRAQLATELDKTRMRADALDKASAEVSQQIVEAMDSVRSVIEAPN</sequence>
<dbReference type="EMBL" id="BMKB01000005">
    <property type="protein sequence ID" value="GGA58085.1"/>
    <property type="molecule type" value="Genomic_DNA"/>
</dbReference>
<dbReference type="Proteomes" id="UP000596977">
    <property type="component" value="Unassembled WGS sequence"/>
</dbReference>
<evidence type="ECO:0000313" key="2">
    <source>
        <dbReference type="Proteomes" id="UP000596977"/>
    </source>
</evidence>
<dbReference type="InterPro" id="IPR025310">
    <property type="entry name" value="DUF4164"/>
</dbReference>
<protein>
    <recommendedName>
        <fullName evidence="3">DUF4164 family protein</fullName>
    </recommendedName>
</protein>
<gene>
    <name evidence="1" type="ORF">GCM10011499_30370</name>
</gene>
<dbReference type="OrthoDB" id="8001694at2"/>
<accession>A0A916RIU0</accession>
<evidence type="ECO:0000313" key="1">
    <source>
        <dbReference type="EMBL" id="GGA58085.1"/>
    </source>
</evidence>
<keyword evidence="2" id="KW-1185">Reference proteome</keyword>
<evidence type="ECO:0008006" key="3">
    <source>
        <dbReference type="Google" id="ProtNLM"/>
    </source>
</evidence>
<dbReference type="Pfam" id="PF13747">
    <property type="entry name" value="DUF4164"/>
    <property type="match status" value="1"/>
</dbReference>
<reference evidence="1 2" key="1">
    <citation type="journal article" date="2014" name="Int. J. Syst. Evol. Microbiol.">
        <title>Complete genome sequence of Corynebacterium casei LMG S-19264T (=DSM 44701T), isolated from a smear-ripened cheese.</title>
        <authorList>
            <consortium name="US DOE Joint Genome Institute (JGI-PGF)"/>
            <person name="Walter F."/>
            <person name="Albersmeier A."/>
            <person name="Kalinowski J."/>
            <person name="Ruckert C."/>
        </authorList>
    </citation>
    <scope>NUCLEOTIDE SEQUENCE [LARGE SCALE GENOMIC DNA]</scope>
    <source>
        <strain evidence="1 2">CGMCC 1.15896</strain>
    </source>
</reference>
<dbReference type="AlphaFoldDB" id="A0A916RIU0"/>